<comment type="subcellular location">
    <subcellularLocation>
        <location evidence="1">Cell membrane</location>
        <topology evidence="1">Multi-pass membrane protein</topology>
    </subcellularLocation>
</comment>
<accession>A0ABV2LMU9</accession>
<protein>
    <submittedName>
        <fullName evidence="7">Uncharacterized membrane protein YgaE (UPF0421/DUF939 family)</fullName>
    </submittedName>
</protein>
<evidence type="ECO:0000256" key="2">
    <source>
        <dbReference type="ARBA" id="ARBA00022475"/>
    </source>
</evidence>
<name>A0ABV2LMU9_9BACL</name>
<dbReference type="Pfam" id="PF06081">
    <property type="entry name" value="ArAE_1"/>
    <property type="match status" value="1"/>
</dbReference>
<feature type="transmembrane region" description="Helical" evidence="6">
    <location>
        <begin position="141"/>
        <end position="159"/>
    </location>
</feature>
<evidence type="ECO:0000313" key="7">
    <source>
        <dbReference type="EMBL" id="MET3729908.1"/>
    </source>
</evidence>
<dbReference type="PANTHER" id="PTHR30509:SF27">
    <property type="entry name" value="UPF0421 PROTEIN YGAE"/>
    <property type="match status" value="1"/>
</dbReference>
<feature type="transmembrane region" description="Helical" evidence="6">
    <location>
        <begin position="115"/>
        <end position="135"/>
    </location>
</feature>
<dbReference type="EMBL" id="JBEPMP010000002">
    <property type="protein sequence ID" value="MET3729908.1"/>
    <property type="molecule type" value="Genomic_DNA"/>
</dbReference>
<evidence type="ECO:0000256" key="6">
    <source>
        <dbReference type="SAM" id="Phobius"/>
    </source>
</evidence>
<keyword evidence="3 6" id="KW-0812">Transmembrane</keyword>
<proteinExistence type="predicted"/>
<keyword evidence="8" id="KW-1185">Reference proteome</keyword>
<keyword evidence="4 6" id="KW-1133">Transmembrane helix</keyword>
<dbReference type="Proteomes" id="UP001549097">
    <property type="component" value="Unassembled WGS sequence"/>
</dbReference>
<dbReference type="InterPro" id="IPR010343">
    <property type="entry name" value="ArAE_1"/>
</dbReference>
<keyword evidence="5 6" id="KW-0472">Membrane</keyword>
<comment type="caution">
    <text evidence="7">The sequence shown here is derived from an EMBL/GenBank/DDBJ whole genome shotgun (WGS) entry which is preliminary data.</text>
</comment>
<reference evidence="7 8" key="1">
    <citation type="submission" date="2024-06" db="EMBL/GenBank/DDBJ databases">
        <title>Genomic Encyclopedia of Type Strains, Phase IV (KMG-IV): sequencing the most valuable type-strain genomes for metagenomic binning, comparative biology and taxonomic classification.</title>
        <authorList>
            <person name="Goeker M."/>
        </authorList>
    </citation>
    <scope>NUCLEOTIDE SEQUENCE [LARGE SCALE GENOMIC DNA]</scope>
    <source>
        <strain evidence="7 8">DSM 100124</strain>
    </source>
</reference>
<organism evidence="7 8">
    <name type="scientific">Fictibacillus halophilus</name>
    <dbReference type="NCBI Taxonomy" id="1610490"/>
    <lineage>
        <taxon>Bacteria</taxon>
        <taxon>Bacillati</taxon>
        <taxon>Bacillota</taxon>
        <taxon>Bacilli</taxon>
        <taxon>Bacillales</taxon>
        <taxon>Fictibacillaceae</taxon>
        <taxon>Fictibacillus</taxon>
    </lineage>
</organism>
<evidence type="ECO:0000256" key="5">
    <source>
        <dbReference type="ARBA" id="ARBA00023136"/>
    </source>
</evidence>
<evidence type="ECO:0000256" key="3">
    <source>
        <dbReference type="ARBA" id="ARBA00022692"/>
    </source>
</evidence>
<keyword evidence="2" id="KW-1003">Cell membrane</keyword>
<gene>
    <name evidence="7" type="ORF">ABID52_003525</name>
</gene>
<evidence type="ECO:0000256" key="4">
    <source>
        <dbReference type="ARBA" id="ARBA00022989"/>
    </source>
</evidence>
<evidence type="ECO:0000256" key="1">
    <source>
        <dbReference type="ARBA" id="ARBA00004651"/>
    </source>
</evidence>
<feature type="transmembrane region" description="Helical" evidence="6">
    <location>
        <begin position="27"/>
        <end position="56"/>
    </location>
</feature>
<feature type="transmembrane region" description="Helical" evidence="6">
    <location>
        <begin position="76"/>
        <end position="103"/>
    </location>
</feature>
<dbReference type="PANTHER" id="PTHR30509">
    <property type="entry name" value="P-HYDROXYBENZOIC ACID EFFLUX PUMP SUBUNIT-RELATED"/>
    <property type="match status" value="1"/>
</dbReference>
<evidence type="ECO:0000313" key="8">
    <source>
        <dbReference type="Proteomes" id="UP001549097"/>
    </source>
</evidence>
<sequence>MFEIINILYEKGIIAVMKLGARMIKTGLAISLSIYLAMLFQLDQPAFAAIAATFAIQPSIYRSYQTILEQVQGNVVGAIFAIIFVILLGNNPFVIGFVVVLVIAANLKIKIEKTIPLSIVTVIVIMESHTENFIGFAIDRFLLIMLGVLSAFLVNLVFVPPRYETKLYYKISDHTDEIIKWIRMITRHATEHSAMKEDLTHLKENRFKMDQYYLLYKEERTYFRSNKYTKTRKLVLYRQMIQTTNKALELLKSLHRHENELNNMPEPLQELIQLKLDGLTNFHEQMLLKYTDKIRAQHTLDMDEAINKKALMTCIMSYYKNPENEEWIELFPVFALIIDYADQLEHLNTLVESFKNFHQEDSEVQLDQRLED</sequence>